<dbReference type="InterPro" id="IPR002293">
    <property type="entry name" value="AA/rel_permease1"/>
</dbReference>
<feature type="transmembrane region" description="Helical" evidence="5">
    <location>
        <begin position="253"/>
        <end position="274"/>
    </location>
</feature>
<keyword evidence="4 5" id="KW-0472">Membrane</keyword>
<evidence type="ECO:0000256" key="3">
    <source>
        <dbReference type="ARBA" id="ARBA00022989"/>
    </source>
</evidence>
<sequence>MLIKFLDVLLGEPLSNEQGSHEKYNIPFGLAIMASDAISSVAYAAQEILFVLIVLGVAAYQWLTWTSFMIIGLLIILTISYIQIIRAYPQGGGAYKVANENIGKKSGLAAGAGLIISYILTVAVSASAGADAIISAFSNLTEYKVMFVLIIIIVLTVLNLRGISESSKIFAIPTYIFIFSMAFMILYGLFKYFILNIHPEPMYSIPANTTENVSIFLILRAFSSGCSALTGVEAVSNSVPNFQEPSQKSAKTVMILLAALIFFIFGGTSVLAIFYTAVPIANGPTVVSQIAFAIFGNGIMYYIIQFSTAVILLMACNTAYTGFPMLMYIVGKDGFAPRQFTIRGKRLSFSFGIVALSCIACILVIIFKADTHRLIPLYAIGVFISFTLGQFGMVNHWRKEKGNGWVKRAIINGIGSVVTLLTTIIILIEKFSEGAFIVAILIPIIIVIQLRIKKHYDKVACGLSISQLNLKKVNLRKKYTHIVIVPIASLNKATIGALQYAQSVSDNVIALNISPDKEAMEKLKSRWSELDTDILLVAKYSPYRAVVTPLLKNIELIANSTAKDEKITVVVPQFVTNERFGEVLHNHTSFFIRETLLKNDNIIVSTYPYHLLDEDIKQSK</sequence>
<feature type="transmembrane region" description="Helical" evidence="5">
    <location>
        <begin position="172"/>
        <end position="194"/>
    </location>
</feature>
<gene>
    <name evidence="6" type="ORF">ACJDTP_03510</name>
</gene>
<accession>A0ABW8S271</accession>
<evidence type="ECO:0000313" key="7">
    <source>
        <dbReference type="Proteomes" id="UP001623600"/>
    </source>
</evidence>
<dbReference type="PANTHER" id="PTHR47704:SF1">
    <property type="entry name" value="POTASSIUM TRANSPORTER KIMA"/>
    <property type="match status" value="1"/>
</dbReference>
<dbReference type="Gene3D" id="1.20.1740.10">
    <property type="entry name" value="Amino acid/polyamine transporter I"/>
    <property type="match status" value="1"/>
</dbReference>
<keyword evidence="7" id="KW-1185">Reference proteome</keyword>
<feature type="transmembrane region" description="Helical" evidence="5">
    <location>
        <begin position="351"/>
        <end position="369"/>
    </location>
</feature>
<comment type="subcellular location">
    <subcellularLocation>
        <location evidence="1">Membrane</location>
        <topology evidence="1">Multi-pass membrane protein</topology>
    </subcellularLocation>
</comment>
<feature type="transmembrane region" description="Helical" evidence="5">
    <location>
        <begin position="108"/>
        <end position="137"/>
    </location>
</feature>
<feature type="transmembrane region" description="Helical" evidence="5">
    <location>
        <begin position="68"/>
        <end position="88"/>
    </location>
</feature>
<dbReference type="Pfam" id="PF13520">
    <property type="entry name" value="AA_permease_2"/>
    <property type="match status" value="1"/>
</dbReference>
<protein>
    <submittedName>
        <fullName evidence="6">APC family permease</fullName>
    </submittedName>
</protein>
<feature type="transmembrane region" description="Helical" evidence="5">
    <location>
        <begin position="434"/>
        <end position="452"/>
    </location>
</feature>
<feature type="transmembrane region" description="Helical" evidence="5">
    <location>
        <begin position="409"/>
        <end position="428"/>
    </location>
</feature>
<organism evidence="6 7">
    <name type="scientific">Candidatus Clostridium helianthi</name>
    <dbReference type="NCBI Taxonomy" id="3381660"/>
    <lineage>
        <taxon>Bacteria</taxon>
        <taxon>Bacillati</taxon>
        <taxon>Bacillota</taxon>
        <taxon>Clostridia</taxon>
        <taxon>Eubacteriales</taxon>
        <taxon>Clostridiaceae</taxon>
        <taxon>Clostridium</taxon>
    </lineage>
</organism>
<evidence type="ECO:0000256" key="1">
    <source>
        <dbReference type="ARBA" id="ARBA00004141"/>
    </source>
</evidence>
<comment type="caution">
    <text evidence="6">The sequence shown here is derived from an EMBL/GenBank/DDBJ whole genome shotgun (WGS) entry which is preliminary data.</text>
</comment>
<dbReference type="RefSeq" id="WP_406760512.1">
    <property type="nucleotide sequence ID" value="NZ_JBJIAB010000003.1"/>
</dbReference>
<name>A0ABW8S271_9CLOT</name>
<reference evidence="6 7" key="1">
    <citation type="submission" date="2024-11" db="EMBL/GenBank/DDBJ databases">
        <authorList>
            <person name="Heng Y.C."/>
            <person name="Lim A.C.H."/>
            <person name="Lee J.K.Y."/>
            <person name="Kittelmann S."/>
        </authorList>
    </citation>
    <scope>NUCLEOTIDE SEQUENCE [LARGE SCALE GENOMIC DNA]</scope>
    <source>
        <strain evidence="6 7">WILCCON 0112</strain>
    </source>
</reference>
<feature type="transmembrane region" description="Helical" evidence="5">
    <location>
        <begin position="41"/>
        <end position="62"/>
    </location>
</feature>
<feature type="transmembrane region" description="Helical" evidence="5">
    <location>
        <begin position="310"/>
        <end position="330"/>
    </location>
</feature>
<feature type="transmembrane region" description="Helical" evidence="5">
    <location>
        <begin position="375"/>
        <end position="397"/>
    </location>
</feature>
<keyword evidence="2 5" id="KW-0812">Transmembrane</keyword>
<proteinExistence type="predicted"/>
<dbReference type="EMBL" id="JBJIAB010000003">
    <property type="protein sequence ID" value="MFL0164133.1"/>
    <property type="molecule type" value="Genomic_DNA"/>
</dbReference>
<dbReference type="Proteomes" id="UP001623600">
    <property type="component" value="Unassembled WGS sequence"/>
</dbReference>
<feature type="transmembrane region" description="Helical" evidence="5">
    <location>
        <begin position="286"/>
        <end position="304"/>
    </location>
</feature>
<dbReference type="PANTHER" id="PTHR47704">
    <property type="entry name" value="POTASSIUM TRANSPORTER KIMA"/>
    <property type="match status" value="1"/>
</dbReference>
<evidence type="ECO:0000256" key="4">
    <source>
        <dbReference type="ARBA" id="ARBA00023136"/>
    </source>
</evidence>
<dbReference type="InterPro" id="IPR053153">
    <property type="entry name" value="APC_K+_Transporter"/>
</dbReference>
<evidence type="ECO:0000256" key="2">
    <source>
        <dbReference type="ARBA" id="ARBA00022692"/>
    </source>
</evidence>
<feature type="transmembrane region" description="Helical" evidence="5">
    <location>
        <begin position="143"/>
        <end position="160"/>
    </location>
</feature>
<evidence type="ECO:0000256" key="5">
    <source>
        <dbReference type="SAM" id="Phobius"/>
    </source>
</evidence>
<keyword evidence="3 5" id="KW-1133">Transmembrane helix</keyword>
<evidence type="ECO:0000313" key="6">
    <source>
        <dbReference type="EMBL" id="MFL0164133.1"/>
    </source>
</evidence>